<dbReference type="Gramene" id="Solyc02g094445.1.1">
    <property type="protein sequence ID" value="Solyc02g094445.1.1"/>
    <property type="gene ID" value="Solyc02g094445.1"/>
</dbReference>
<name>A0A3Q7FEC9_SOLLC</name>
<feature type="compositionally biased region" description="Basic and acidic residues" evidence="1">
    <location>
        <begin position="46"/>
        <end position="58"/>
    </location>
</feature>
<dbReference type="AlphaFoldDB" id="A0A3Q7FEC9"/>
<reference evidence="2" key="2">
    <citation type="submission" date="2019-01" db="UniProtKB">
        <authorList>
            <consortium name="EnsemblPlants"/>
        </authorList>
    </citation>
    <scope>IDENTIFICATION</scope>
    <source>
        <strain evidence="2">cv. Heinz 1706</strain>
    </source>
</reference>
<feature type="compositionally biased region" description="Acidic residues" evidence="1">
    <location>
        <begin position="59"/>
        <end position="80"/>
    </location>
</feature>
<evidence type="ECO:0000313" key="2">
    <source>
        <dbReference type="EnsemblPlants" id="Solyc02g094445.1.1"/>
    </source>
</evidence>
<reference evidence="2" key="1">
    <citation type="journal article" date="2012" name="Nature">
        <title>The tomato genome sequence provides insights into fleshy fruit evolution.</title>
        <authorList>
            <consortium name="Tomato Genome Consortium"/>
        </authorList>
    </citation>
    <scope>NUCLEOTIDE SEQUENCE [LARGE SCALE GENOMIC DNA]</scope>
    <source>
        <strain evidence="2">cv. Heinz 1706</strain>
    </source>
</reference>
<dbReference type="Proteomes" id="UP000004994">
    <property type="component" value="Chromosome 2"/>
</dbReference>
<dbReference type="InParanoid" id="A0A3Q7FEC9"/>
<feature type="region of interest" description="Disordered" evidence="1">
    <location>
        <begin position="193"/>
        <end position="213"/>
    </location>
</feature>
<sequence>MAEEEDIFPLKRKPQAEEAIAIANAHEDDVNKKQKLSITDSSPHAQENKVDGKGKLIEDSDDDDSSDFESESDVDTDTDLSDDLLAEVDLGNIIPSRTRRRTHQSGLKISDDPVKGVLNSTETYKKEGIHDQVVTAWFAPNGSNLNLGMISSVGSSTHHIIDWTWPSLSSIIRPAKYFAPLNNEMAQSKHWTLKGSQSGRQIEPQLRSQKSRNHISPSISVNKLQLLVFERLPSQTSSPGAYQLEIFLIKHKGLKQQTRRVSKSLYLAIPYPPLTNQREKVPFSLRSHSAISSICI</sequence>
<dbReference type="PANTHER" id="PTHR36899">
    <property type="entry name" value="OS04G0395700 PROTEIN"/>
    <property type="match status" value="1"/>
</dbReference>
<protein>
    <submittedName>
        <fullName evidence="2">Uncharacterized protein</fullName>
    </submittedName>
</protein>
<feature type="compositionally biased region" description="Polar residues" evidence="1">
    <location>
        <begin position="36"/>
        <end position="45"/>
    </location>
</feature>
<organism evidence="2">
    <name type="scientific">Solanum lycopersicum</name>
    <name type="common">Tomato</name>
    <name type="synonym">Lycopersicon esculentum</name>
    <dbReference type="NCBI Taxonomy" id="4081"/>
    <lineage>
        <taxon>Eukaryota</taxon>
        <taxon>Viridiplantae</taxon>
        <taxon>Streptophyta</taxon>
        <taxon>Embryophyta</taxon>
        <taxon>Tracheophyta</taxon>
        <taxon>Spermatophyta</taxon>
        <taxon>Magnoliopsida</taxon>
        <taxon>eudicotyledons</taxon>
        <taxon>Gunneridae</taxon>
        <taxon>Pentapetalae</taxon>
        <taxon>asterids</taxon>
        <taxon>lamiids</taxon>
        <taxon>Solanales</taxon>
        <taxon>Solanaceae</taxon>
        <taxon>Solanoideae</taxon>
        <taxon>Solaneae</taxon>
        <taxon>Solanum</taxon>
        <taxon>Solanum subgen. Lycopersicon</taxon>
    </lineage>
</organism>
<evidence type="ECO:0000256" key="1">
    <source>
        <dbReference type="SAM" id="MobiDB-lite"/>
    </source>
</evidence>
<accession>A0A3Q7FEC9</accession>
<keyword evidence="3" id="KW-1185">Reference proteome</keyword>
<proteinExistence type="predicted"/>
<dbReference type="PANTHER" id="PTHR36899:SF3">
    <property type="entry name" value="F13K23.8 PROTEIN"/>
    <property type="match status" value="1"/>
</dbReference>
<evidence type="ECO:0000313" key="3">
    <source>
        <dbReference type="Proteomes" id="UP000004994"/>
    </source>
</evidence>
<dbReference type="EnsemblPlants" id="Solyc02g094445.1.1">
    <property type="protein sequence ID" value="Solyc02g094445.1.1"/>
    <property type="gene ID" value="Solyc02g094445.1"/>
</dbReference>
<feature type="region of interest" description="Disordered" evidence="1">
    <location>
        <begin position="24"/>
        <end position="80"/>
    </location>
</feature>
<dbReference type="STRING" id="4081.A0A3Q7FEC9"/>